<evidence type="ECO:0000313" key="2">
    <source>
        <dbReference type="EMBL" id="TYS18497.1"/>
    </source>
</evidence>
<feature type="domain" description="YhfM-like" evidence="1">
    <location>
        <begin position="28"/>
        <end position="120"/>
    </location>
</feature>
<protein>
    <recommendedName>
        <fullName evidence="1">YhfM-like domain-containing protein</fullName>
    </recommendedName>
</protein>
<gene>
    <name evidence="2" type="ORF">FZC78_02865</name>
</gene>
<organism evidence="2 3">
    <name type="scientific">Rossellomorea vietnamensis</name>
    <dbReference type="NCBI Taxonomy" id="218284"/>
    <lineage>
        <taxon>Bacteria</taxon>
        <taxon>Bacillati</taxon>
        <taxon>Bacillota</taxon>
        <taxon>Bacilli</taxon>
        <taxon>Bacillales</taxon>
        <taxon>Bacillaceae</taxon>
        <taxon>Rossellomorea</taxon>
    </lineage>
</organism>
<dbReference type="EMBL" id="VTEI01000002">
    <property type="protein sequence ID" value="TYS18497.1"/>
    <property type="molecule type" value="Genomic_DNA"/>
</dbReference>
<accession>A0A5D4NW65</accession>
<dbReference type="PROSITE" id="PS51257">
    <property type="entry name" value="PROKAR_LIPOPROTEIN"/>
    <property type="match status" value="1"/>
</dbReference>
<comment type="caution">
    <text evidence="2">The sequence shown here is derived from an EMBL/GenBank/DDBJ whole genome shotgun (WGS) entry which is preliminary data.</text>
</comment>
<dbReference type="Pfam" id="PF26353">
    <property type="entry name" value="YhfM"/>
    <property type="match status" value="1"/>
</dbReference>
<dbReference type="InterPro" id="IPR058780">
    <property type="entry name" value="YhfM-like_dom"/>
</dbReference>
<dbReference type="RefSeq" id="WP_148938175.1">
    <property type="nucleotide sequence ID" value="NZ_VTEI01000002.1"/>
</dbReference>
<proteinExistence type="predicted"/>
<dbReference type="OrthoDB" id="2738838at2"/>
<evidence type="ECO:0000259" key="1">
    <source>
        <dbReference type="Pfam" id="PF26353"/>
    </source>
</evidence>
<reference evidence="2 3" key="1">
    <citation type="submission" date="2019-08" db="EMBL/GenBank/DDBJ databases">
        <title>Bacillus genomes from the desert of Cuatro Cienegas, Coahuila.</title>
        <authorList>
            <person name="Olmedo-Alvarez G."/>
        </authorList>
    </citation>
    <scope>NUCLEOTIDE SEQUENCE [LARGE SCALE GENOMIC DNA]</scope>
    <source>
        <strain evidence="2 3">CH34_1T</strain>
    </source>
</reference>
<dbReference type="AlphaFoldDB" id="A0A5D4NW65"/>
<evidence type="ECO:0000313" key="3">
    <source>
        <dbReference type="Proteomes" id="UP000322267"/>
    </source>
</evidence>
<name>A0A5D4NW65_9BACI</name>
<dbReference type="Proteomes" id="UP000322267">
    <property type="component" value="Unassembled WGS sequence"/>
</dbReference>
<sequence length="121" mass="13707">MKKISFLLSFVLISIVLIGCQPQAELERLEKITIYKMEKGSGKLVIEEPDTIEMITEAISKAKKQPGIVDMADPQFKIVHGKETYFLWISEKSGTIMNAEDTHTIYSLNDYTIKQVNALLN</sequence>